<dbReference type="Proteomes" id="UP000823521">
    <property type="component" value="Unassembled WGS sequence"/>
</dbReference>
<evidence type="ECO:0000256" key="3">
    <source>
        <dbReference type="ARBA" id="ARBA00022989"/>
    </source>
</evidence>
<name>A0ABS3VV62_MICEH</name>
<evidence type="ECO:0000256" key="4">
    <source>
        <dbReference type="ARBA" id="ARBA00023136"/>
    </source>
</evidence>
<evidence type="ECO:0000313" key="6">
    <source>
        <dbReference type="Proteomes" id="UP000823521"/>
    </source>
</evidence>
<sequence>MRAALEALAKVDEVWLAGVMPPEWADRALCGGDLRRALPTAALLGATAVVGADAVAQMLTVLVQSGSTG</sequence>
<gene>
    <name evidence="5" type="ORF">GSF22_20030</name>
</gene>
<protein>
    <submittedName>
        <fullName evidence="5">Uncharacterized protein</fullName>
    </submittedName>
</protein>
<evidence type="ECO:0000313" key="5">
    <source>
        <dbReference type="EMBL" id="MBO4208279.1"/>
    </source>
</evidence>
<keyword evidence="4" id="KW-0472">Membrane</keyword>
<evidence type="ECO:0000256" key="1">
    <source>
        <dbReference type="ARBA" id="ARBA00004141"/>
    </source>
</evidence>
<proteinExistence type="predicted"/>
<dbReference type="InterPro" id="IPR037294">
    <property type="entry name" value="ABC_BtuC-like"/>
</dbReference>
<dbReference type="EMBL" id="WVUH01000183">
    <property type="protein sequence ID" value="MBO4208279.1"/>
    <property type="molecule type" value="Genomic_DNA"/>
</dbReference>
<comment type="caution">
    <text evidence="5">The sequence shown here is derived from an EMBL/GenBank/DDBJ whole genome shotgun (WGS) entry which is preliminary data.</text>
</comment>
<keyword evidence="6" id="KW-1185">Reference proteome</keyword>
<keyword evidence="2" id="KW-0812">Transmembrane</keyword>
<dbReference type="Gene3D" id="1.10.3470.10">
    <property type="entry name" value="ABC transporter involved in vitamin B12 uptake, BtuC"/>
    <property type="match status" value="1"/>
</dbReference>
<reference evidence="5 6" key="1">
    <citation type="submission" date="2019-12" db="EMBL/GenBank/DDBJ databases">
        <title>Whole genome sequencing of endophytic Actinobacterium Micromonospora sp. MPMI6T.</title>
        <authorList>
            <person name="Evv R."/>
            <person name="Podile A.R."/>
        </authorList>
    </citation>
    <scope>NUCLEOTIDE SEQUENCE [LARGE SCALE GENOMIC DNA]</scope>
    <source>
        <strain evidence="5 6">MPMI6</strain>
    </source>
</reference>
<dbReference type="SUPFAM" id="SSF81345">
    <property type="entry name" value="ABC transporter involved in vitamin B12 uptake, BtuC"/>
    <property type="match status" value="1"/>
</dbReference>
<organism evidence="5 6">
    <name type="scientific">Micromonospora echinofusca</name>
    <dbReference type="NCBI Taxonomy" id="47858"/>
    <lineage>
        <taxon>Bacteria</taxon>
        <taxon>Bacillati</taxon>
        <taxon>Actinomycetota</taxon>
        <taxon>Actinomycetes</taxon>
        <taxon>Micromonosporales</taxon>
        <taxon>Micromonosporaceae</taxon>
        <taxon>Micromonospora</taxon>
    </lineage>
</organism>
<evidence type="ECO:0000256" key="2">
    <source>
        <dbReference type="ARBA" id="ARBA00022692"/>
    </source>
</evidence>
<keyword evidence="3" id="KW-1133">Transmembrane helix</keyword>
<accession>A0ABS3VV62</accession>
<comment type="subcellular location">
    <subcellularLocation>
        <location evidence="1">Membrane</location>
        <topology evidence="1">Multi-pass membrane protein</topology>
    </subcellularLocation>
</comment>